<dbReference type="InterPro" id="IPR036869">
    <property type="entry name" value="J_dom_sf"/>
</dbReference>
<proteinExistence type="predicted"/>
<sequence>MVLLALVALGLIAWAWMTGRLAGWTGQDALALAAVVIGAKLLTGGGVAIGLLLAGGGALWIGRHWGRLRGAVFARRPANAADLDAARDLLGLLPWADERAIRTAYRNRIVAAHPDTGGDTASATRLAAARDLLLADLAARTRG</sequence>
<protein>
    <submittedName>
        <fullName evidence="2">Molecular chaperone DnaJ</fullName>
    </submittedName>
</protein>
<keyword evidence="1" id="KW-1133">Transmembrane helix</keyword>
<name>A0A5C6UKV2_9SPHN</name>
<comment type="caution">
    <text evidence="2">The sequence shown here is derived from an EMBL/GenBank/DDBJ whole genome shotgun (WGS) entry which is preliminary data.</text>
</comment>
<dbReference type="SUPFAM" id="SSF46565">
    <property type="entry name" value="Chaperone J-domain"/>
    <property type="match status" value="1"/>
</dbReference>
<dbReference type="AlphaFoldDB" id="A0A5C6UKV2"/>
<dbReference type="RefSeq" id="WP_147121295.1">
    <property type="nucleotide sequence ID" value="NZ_VOPY01000001.1"/>
</dbReference>
<organism evidence="2 3">
    <name type="scientific">Flavisphingopyxis soli</name>
    <dbReference type="NCBI Taxonomy" id="2601267"/>
    <lineage>
        <taxon>Bacteria</taxon>
        <taxon>Pseudomonadati</taxon>
        <taxon>Pseudomonadota</taxon>
        <taxon>Alphaproteobacteria</taxon>
        <taxon>Sphingomonadales</taxon>
        <taxon>Sphingopyxidaceae</taxon>
        <taxon>Flavisphingopyxis</taxon>
    </lineage>
</organism>
<accession>A0A5C6UKV2</accession>
<gene>
    <name evidence="2" type="ORF">FSZ31_01510</name>
</gene>
<dbReference type="EMBL" id="VOPY01000001">
    <property type="protein sequence ID" value="TXC73459.1"/>
    <property type="molecule type" value="Genomic_DNA"/>
</dbReference>
<evidence type="ECO:0000313" key="3">
    <source>
        <dbReference type="Proteomes" id="UP000321129"/>
    </source>
</evidence>
<evidence type="ECO:0000256" key="1">
    <source>
        <dbReference type="SAM" id="Phobius"/>
    </source>
</evidence>
<evidence type="ECO:0000313" key="2">
    <source>
        <dbReference type="EMBL" id="TXC73459.1"/>
    </source>
</evidence>
<keyword evidence="1" id="KW-0472">Membrane</keyword>
<keyword evidence="1" id="KW-0812">Transmembrane</keyword>
<reference evidence="2 3" key="1">
    <citation type="submission" date="2019-08" db="EMBL/GenBank/DDBJ databases">
        <title>Sphingorhabdus soil sp. nov., isolated from arctic soil.</title>
        <authorList>
            <person name="Liu Y."/>
        </authorList>
    </citation>
    <scope>NUCLEOTIDE SEQUENCE [LARGE SCALE GENOMIC DNA]</scope>
    <source>
        <strain evidence="2 3">D-2Q-5-6</strain>
    </source>
</reference>
<keyword evidence="3" id="KW-1185">Reference proteome</keyword>
<feature type="transmembrane region" description="Helical" evidence="1">
    <location>
        <begin position="43"/>
        <end position="61"/>
    </location>
</feature>
<dbReference type="Proteomes" id="UP000321129">
    <property type="component" value="Unassembled WGS sequence"/>
</dbReference>
<dbReference type="Gene3D" id="1.10.287.110">
    <property type="entry name" value="DnaJ domain"/>
    <property type="match status" value="1"/>
</dbReference>